<sequence length="189" mass="22776">MNLNFKIYLLILLLFDFCSRYTIKGPIFENEIIDYNCNENKKRFYINEMAYSESLREYISDQLKTSINNILLRDCYKNNSSEYQNGIPIKITVNKFEFIERKRYLYYIYAIFPIIDLVLNNSMEYSYSIDLAIEYKTAKEKREYVKTFNFSEKRVAGIFELNKPKEENIFRTFRVNVSKYILRSILGES</sequence>
<dbReference type="EMBL" id="AKXB02000026">
    <property type="protein sequence ID" value="EMO90849.1"/>
    <property type="molecule type" value="Genomic_DNA"/>
</dbReference>
<name>M6YMH2_9LEPT</name>
<accession>M6YMH2</accession>
<gene>
    <name evidence="1" type="ORF">LEP1GSC024_0083</name>
</gene>
<dbReference type="RefSeq" id="WP_004443338.1">
    <property type="nucleotide sequence ID" value="NZ_AKXB02000026.1"/>
</dbReference>
<organism evidence="1 2">
    <name type="scientific">Leptospira noguchii str. 2001034031</name>
    <dbReference type="NCBI Taxonomy" id="1193053"/>
    <lineage>
        <taxon>Bacteria</taxon>
        <taxon>Pseudomonadati</taxon>
        <taxon>Spirochaetota</taxon>
        <taxon>Spirochaetia</taxon>
        <taxon>Leptospirales</taxon>
        <taxon>Leptospiraceae</taxon>
        <taxon>Leptospira</taxon>
    </lineage>
</organism>
<proteinExistence type="predicted"/>
<evidence type="ECO:0000313" key="2">
    <source>
        <dbReference type="Proteomes" id="UP000012138"/>
    </source>
</evidence>
<evidence type="ECO:0008006" key="3">
    <source>
        <dbReference type="Google" id="ProtNLM"/>
    </source>
</evidence>
<dbReference type="AlphaFoldDB" id="M6YMH2"/>
<comment type="caution">
    <text evidence="1">The sequence shown here is derived from an EMBL/GenBank/DDBJ whole genome shotgun (WGS) entry which is preliminary data.</text>
</comment>
<dbReference type="Proteomes" id="UP000012138">
    <property type="component" value="Unassembled WGS sequence"/>
</dbReference>
<reference evidence="1 2" key="1">
    <citation type="submission" date="2013-01" db="EMBL/GenBank/DDBJ databases">
        <authorList>
            <person name="Harkins D.M."/>
            <person name="Durkin A.S."/>
            <person name="Brinkac L.M."/>
            <person name="Haft D.H."/>
            <person name="Selengut J.D."/>
            <person name="Sanka R."/>
            <person name="DePew J."/>
            <person name="Purushe J."/>
            <person name="Whelen A.C."/>
            <person name="Vinetz J.M."/>
            <person name="Sutton G.G."/>
            <person name="Nierman W.C."/>
            <person name="Fouts D.E."/>
        </authorList>
    </citation>
    <scope>NUCLEOTIDE SEQUENCE [LARGE SCALE GENOMIC DNA]</scope>
    <source>
        <strain evidence="1 2">2001034031</strain>
    </source>
</reference>
<protein>
    <recommendedName>
        <fullName evidence="3">Lipoprotein</fullName>
    </recommendedName>
</protein>
<evidence type="ECO:0000313" key="1">
    <source>
        <dbReference type="EMBL" id="EMO90849.1"/>
    </source>
</evidence>